<protein>
    <submittedName>
        <fullName evidence="2">Uncharacterized protein</fullName>
    </submittedName>
</protein>
<gene>
    <name evidence="2" type="ORF">P5673_022374</name>
</gene>
<evidence type="ECO:0000313" key="2">
    <source>
        <dbReference type="EMBL" id="KAK2555781.1"/>
    </source>
</evidence>
<name>A0AAD9UZN2_ACRCE</name>
<evidence type="ECO:0000313" key="3">
    <source>
        <dbReference type="Proteomes" id="UP001249851"/>
    </source>
</evidence>
<evidence type="ECO:0000256" key="1">
    <source>
        <dbReference type="SAM" id="MobiDB-lite"/>
    </source>
</evidence>
<sequence>SSDGMDKAAQQGSPRRNNIKNKGTPEKGQVWDSIGDNLNAMDYPKFKVSKRSCRDRWTLLRTKLWNVLDSQAREMVMKGRESKRKSGSDAVEFLRQKAKLDHALKDEELQLRKDQQSQTMLLLQQQQQMNQAFLSLVNKMLSKEKN</sequence>
<dbReference type="Proteomes" id="UP001249851">
    <property type="component" value="Unassembled WGS sequence"/>
</dbReference>
<proteinExistence type="predicted"/>
<reference evidence="2" key="2">
    <citation type="journal article" date="2023" name="Science">
        <title>Genomic signatures of disease resistance in endangered staghorn corals.</title>
        <authorList>
            <person name="Vollmer S.V."/>
            <person name="Selwyn J.D."/>
            <person name="Despard B.A."/>
            <person name="Roesel C.L."/>
        </authorList>
    </citation>
    <scope>NUCLEOTIDE SEQUENCE</scope>
    <source>
        <strain evidence="2">K2</strain>
    </source>
</reference>
<accession>A0AAD9UZN2</accession>
<comment type="caution">
    <text evidence="2">The sequence shown here is derived from an EMBL/GenBank/DDBJ whole genome shotgun (WGS) entry which is preliminary data.</text>
</comment>
<keyword evidence="3" id="KW-1185">Reference proteome</keyword>
<reference evidence="2" key="1">
    <citation type="journal article" date="2023" name="G3 (Bethesda)">
        <title>Whole genome assembly and annotation of the endangered Caribbean coral Acropora cervicornis.</title>
        <authorList>
            <person name="Selwyn J.D."/>
            <person name="Vollmer S.V."/>
        </authorList>
    </citation>
    <scope>NUCLEOTIDE SEQUENCE</scope>
    <source>
        <strain evidence="2">K2</strain>
    </source>
</reference>
<dbReference type="EMBL" id="JARQWQ010000060">
    <property type="protein sequence ID" value="KAK2555781.1"/>
    <property type="molecule type" value="Genomic_DNA"/>
</dbReference>
<organism evidence="2 3">
    <name type="scientific">Acropora cervicornis</name>
    <name type="common">Staghorn coral</name>
    <dbReference type="NCBI Taxonomy" id="6130"/>
    <lineage>
        <taxon>Eukaryota</taxon>
        <taxon>Metazoa</taxon>
        <taxon>Cnidaria</taxon>
        <taxon>Anthozoa</taxon>
        <taxon>Hexacorallia</taxon>
        <taxon>Scleractinia</taxon>
        <taxon>Astrocoeniina</taxon>
        <taxon>Acroporidae</taxon>
        <taxon>Acropora</taxon>
    </lineage>
</organism>
<feature type="region of interest" description="Disordered" evidence="1">
    <location>
        <begin position="1"/>
        <end position="33"/>
    </location>
</feature>
<dbReference type="AlphaFoldDB" id="A0AAD9UZN2"/>
<feature type="non-terminal residue" evidence="2">
    <location>
        <position position="146"/>
    </location>
</feature>